<dbReference type="Proteomes" id="UP000266426">
    <property type="component" value="Unassembled WGS sequence"/>
</dbReference>
<name>A0A3A4QXL6_9BACT</name>
<sequence>MRVLILGQPSDNRGDEAAARGMIYGIRSLIPNAIFDIVYCYKDFKPVMDDPPHVVSHHKRFLMRLTKWNIFIHLWYLLLYRLGIASSAGSDENVLAKLIVEADAVIYAPQGPYLGGKSIQFRPLFFLALVKMYAKKLMIYAPSMGPFLDDNQSFFYSIKLNILKKVLNSVNMITLRDSTSSEFVKKLNLRNKNVFLASDSALQNPVDQLDGKKLLQSLCIPGTPNKLIGITPIELSWHTHWSTVKDIDTTIAAISAEILDSCIEKYNAHILFFPQLYGNPGKPFSSDLPVMYNIAHYMKHKDKFTVVDIHWETEQQQSVMALMDVFVGYRHHSAVLCAKMKIPCVCISYEYKAISFMEDIQLSEYALPLENLRAKTVLRLIDNALNNRADIVRHLTAISEKLRKTAFISSEKFAEMVTGTPSC</sequence>
<dbReference type="PANTHER" id="PTHR36836:SF1">
    <property type="entry name" value="COLANIC ACID BIOSYNTHESIS PROTEIN WCAK"/>
    <property type="match status" value="1"/>
</dbReference>
<evidence type="ECO:0000313" key="3">
    <source>
        <dbReference type="Proteomes" id="UP000266426"/>
    </source>
</evidence>
<dbReference type="PANTHER" id="PTHR36836">
    <property type="entry name" value="COLANIC ACID BIOSYNTHESIS PROTEIN WCAK"/>
    <property type="match status" value="1"/>
</dbReference>
<reference evidence="2 3" key="1">
    <citation type="journal article" date="2017" name="ISME J.">
        <title>Energy and carbon metabolisms in a deep terrestrial subsurface fluid microbial community.</title>
        <authorList>
            <person name="Momper L."/>
            <person name="Jungbluth S.P."/>
            <person name="Lee M.D."/>
            <person name="Amend J.P."/>
        </authorList>
    </citation>
    <scope>NUCLEOTIDE SEQUENCE [LARGE SCALE GENOMIC DNA]</scope>
    <source>
        <strain evidence="2">SURF_26</strain>
    </source>
</reference>
<dbReference type="Pfam" id="PF04230">
    <property type="entry name" value="PS_pyruv_trans"/>
    <property type="match status" value="1"/>
</dbReference>
<gene>
    <name evidence="2" type="ORF">C4541_11310</name>
</gene>
<feature type="domain" description="Polysaccharide pyruvyl transferase" evidence="1">
    <location>
        <begin position="12"/>
        <end position="350"/>
    </location>
</feature>
<protein>
    <recommendedName>
        <fullName evidence="1">Polysaccharide pyruvyl transferase domain-containing protein</fullName>
    </recommendedName>
</protein>
<proteinExistence type="predicted"/>
<evidence type="ECO:0000259" key="1">
    <source>
        <dbReference type="Pfam" id="PF04230"/>
    </source>
</evidence>
<comment type="caution">
    <text evidence="2">The sequence shown here is derived from an EMBL/GenBank/DDBJ whole genome shotgun (WGS) entry which is preliminary data.</text>
</comment>
<dbReference type="InterPro" id="IPR007345">
    <property type="entry name" value="Polysacch_pyruvyl_Trfase"/>
</dbReference>
<accession>A0A3A4QXL6</accession>
<dbReference type="AlphaFoldDB" id="A0A3A4QXL6"/>
<dbReference type="EMBL" id="QZJZ01000089">
    <property type="protein sequence ID" value="RJP56866.1"/>
    <property type="molecule type" value="Genomic_DNA"/>
</dbReference>
<organism evidence="2 3">
    <name type="scientific">Candidatus Auribacter fodinae</name>
    <dbReference type="NCBI Taxonomy" id="2093366"/>
    <lineage>
        <taxon>Bacteria</taxon>
        <taxon>Pseudomonadati</taxon>
        <taxon>Candidatus Auribacterota</taxon>
        <taxon>Candidatus Auribacteria</taxon>
        <taxon>Candidatus Auribacterales</taxon>
        <taxon>Candidatus Auribacteraceae</taxon>
        <taxon>Candidatus Auribacter</taxon>
    </lineage>
</organism>
<evidence type="ECO:0000313" key="2">
    <source>
        <dbReference type="EMBL" id="RJP56866.1"/>
    </source>
</evidence>